<dbReference type="KEGG" id="smo:SELMODRAFT_438760"/>
<dbReference type="HOGENOM" id="CLU_2065552_0_0_1"/>
<reference evidence="1 2" key="1">
    <citation type="journal article" date="2011" name="Science">
        <title>The Selaginella genome identifies genetic changes associated with the evolution of vascular plants.</title>
        <authorList>
            <person name="Banks J.A."/>
            <person name="Nishiyama T."/>
            <person name="Hasebe M."/>
            <person name="Bowman J.L."/>
            <person name="Gribskov M."/>
            <person name="dePamphilis C."/>
            <person name="Albert V.A."/>
            <person name="Aono N."/>
            <person name="Aoyama T."/>
            <person name="Ambrose B.A."/>
            <person name="Ashton N.W."/>
            <person name="Axtell M.J."/>
            <person name="Barker E."/>
            <person name="Barker M.S."/>
            <person name="Bennetzen J.L."/>
            <person name="Bonawitz N.D."/>
            <person name="Chapple C."/>
            <person name="Cheng C."/>
            <person name="Correa L.G."/>
            <person name="Dacre M."/>
            <person name="DeBarry J."/>
            <person name="Dreyer I."/>
            <person name="Elias M."/>
            <person name="Engstrom E.M."/>
            <person name="Estelle M."/>
            <person name="Feng L."/>
            <person name="Finet C."/>
            <person name="Floyd S.K."/>
            <person name="Frommer W.B."/>
            <person name="Fujita T."/>
            <person name="Gramzow L."/>
            <person name="Gutensohn M."/>
            <person name="Harholt J."/>
            <person name="Hattori M."/>
            <person name="Heyl A."/>
            <person name="Hirai T."/>
            <person name="Hiwatashi Y."/>
            <person name="Ishikawa M."/>
            <person name="Iwata M."/>
            <person name="Karol K.G."/>
            <person name="Koehler B."/>
            <person name="Kolukisaoglu U."/>
            <person name="Kubo M."/>
            <person name="Kurata T."/>
            <person name="Lalonde S."/>
            <person name="Li K."/>
            <person name="Li Y."/>
            <person name="Litt A."/>
            <person name="Lyons E."/>
            <person name="Manning G."/>
            <person name="Maruyama T."/>
            <person name="Michael T.P."/>
            <person name="Mikami K."/>
            <person name="Miyazaki S."/>
            <person name="Morinaga S."/>
            <person name="Murata T."/>
            <person name="Mueller-Roeber B."/>
            <person name="Nelson D.R."/>
            <person name="Obara M."/>
            <person name="Oguri Y."/>
            <person name="Olmstead R.G."/>
            <person name="Onodera N."/>
            <person name="Petersen B.L."/>
            <person name="Pils B."/>
            <person name="Prigge M."/>
            <person name="Rensing S.A."/>
            <person name="Riano-Pachon D.M."/>
            <person name="Roberts A.W."/>
            <person name="Sato Y."/>
            <person name="Scheller H.V."/>
            <person name="Schulz B."/>
            <person name="Schulz C."/>
            <person name="Shakirov E.V."/>
            <person name="Shibagaki N."/>
            <person name="Shinohara N."/>
            <person name="Shippen D.E."/>
            <person name="Soerensen I."/>
            <person name="Sotooka R."/>
            <person name="Sugimoto N."/>
            <person name="Sugita M."/>
            <person name="Sumikawa N."/>
            <person name="Tanurdzic M."/>
            <person name="Theissen G."/>
            <person name="Ulvskov P."/>
            <person name="Wakazuki S."/>
            <person name="Weng J.K."/>
            <person name="Willats W.W."/>
            <person name="Wipf D."/>
            <person name="Wolf P.G."/>
            <person name="Yang L."/>
            <person name="Zimmer A.D."/>
            <person name="Zhu Q."/>
            <person name="Mitros T."/>
            <person name="Hellsten U."/>
            <person name="Loque D."/>
            <person name="Otillar R."/>
            <person name="Salamov A."/>
            <person name="Schmutz J."/>
            <person name="Shapiro H."/>
            <person name="Lindquist E."/>
            <person name="Lucas S."/>
            <person name="Rokhsar D."/>
            <person name="Grigoriev I.V."/>
        </authorList>
    </citation>
    <scope>NUCLEOTIDE SEQUENCE [LARGE SCALE GENOMIC DNA]</scope>
</reference>
<evidence type="ECO:0000313" key="1">
    <source>
        <dbReference type="EMBL" id="EFJ34362.1"/>
    </source>
</evidence>
<dbReference type="Proteomes" id="UP000001514">
    <property type="component" value="Unassembled WGS sequence"/>
</dbReference>
<keyword evidence="2" id="KW-1185">Reference proteome</keyword>
<dbReference type="InParanoid" id="D8QZ70"/>
<organism evidence="2">
    <name type="scientific">Selaginella moellendorffii</name>
    <name type="common">Spikemoss</name>
    <dbReference type="NCBI Taxonomy" id="88036"/>
    <lineage>
        <taxon>Eukaryota</taxon>
        <taxon>Viridiplantae</taxon>
        <taxon>Streptophyta</taxon>
        <taxon>Embryophyta</taxon>
        <taxon>Tracheophyta</taxon>
        <taxon>Lycopodiopsida</taxon>
        <taxon>Selaginellales</taxon>
        <taxon>Selaginellaceae</taxon>
        <taxon>Selaginella</taxon>
    </lineage>
</organism>
<dbReference type="AlphaFoldDB" id="D8QZ70"/>
<evidence type="ECO:0000313" key="2">
    <source>
        <dbReference type="Proteomes" id="UP000001514"/>
    </source>
</evidence>
<accession>D8QZ70</accession>
<name>D8QZ70_SELML</name>
<protein>
    <submittedName>
        <fullName evidence="1">Uncharacterized protein</fullName>
    </submittedName>
</protein>
<sequence length="120" mass="13735">MMLLLLLLPGLAQAEVNHTTKCGTAFMERRFLVDSFSGDERAWTTFSHHGSGATGKRHTLVTRRDETRRRRGYGMGWDGMGGFFFRVVYIWGLDFGTLDRIKRRLIAKRWLEIKGKAGAL</sequence>
<dbReference type="EMBL" id="GL377569">
    <property type="protein sequence ID" value="EFJ34362.1"/>
    <property type="molecule type" value="Genomic_DNA"/>
</dbReference>
<gene>
    <name evidence="1" type="ORF">SELMODRAFT_438760</name>
</gene>
<proteinExistence type="predicted"/>
<dbReference type="Gramene" id="EFJ34362">
    <property type="protein sequence ID" value="EFJ34362"/>
    <property type="gene ID" value="SELMODRAFT_438760"/>
</dbReference>